<protein>
    <submittedName>
        <fullName evidence="1">Uncharacterized protein</fullName>
    </submittedName>
</protein>
<feature type="non-terminal residue" evidence="1">
    <location>
        <position position="59"/>
    </location>
</feature>
<reference evidence="1" key="1">
    <citation type="journal article" date="2019" name="Environ. Microbiol.">
        <title>Fungal ecological strategies reflected in gene transcription - a case study of two litter decomposers.</title>
        <authorList>
            <person name="Barbi F."/>
            <person name="Kohler A."/>
            <person name="Barry K."/>
            <person name="Baskaran P."/>
            <person name="Daum C."/>
            <person name="Fauchery L."/>
            <person name="Ihrmark K."/>
            <person name="Kuo A."/>
            <person name="LaButti K."/>
            <person name="Lipzen A."/>
            <person name="Morin E."/>
            <person name="Grigoriev I.V."/>
            <person name="Henrissat B."/>
            <person name="Lindahl B."/>
            <person name="Martin F."/>
        </authorList>
    </citation>
    <scope>NUCLEOTIDE SEQUENCE</scope>
    <source>
        <strain evidence="1">JB14</strain>
    </source>
</reference>
<evidence type="ECO:0000313" key="2">
    <source>
        <dbReference type="Proteomes" id="UP000799118"/>
    </source>
</evidence>
<proteinExistence type="predicted"/>
<sequence length="59" mass="6645">MNRITSKKLPEMPAFAISAASARWRVPAQSSPVLWSRLEMWAVPRRLPVLAVFQACSSF</sequence>
<organism evidence="1 2">
    <name type="scientific">Gymnopus androsaceus JB14</name>
    <dbReference type="NCBI Taxonomy" id="1447944"/>
    <lineage>
        <taxon>Eukaryota</taxon>
        <taxon>Fungi</taxon>
        <taxon>Dikarya</taxon>
        <taxon>Basidiomycota</taxon>
        <taxon>Agaricomycotina</taxon>
        <taxon>Agaricomycetes</taxon>
        <taxon>Agaricomycetidae</taxon>
        <taxon>Agaricales</taxon>
        <taxon>Marasmiineae</taxon>
        <taxon>Omphalotaceae</taxon>
        <taxon>Gymnopus</taxon>
    </lineage>
</organism>
<name>A0A6A4I4Y5_9AGAR</name>
<accession>A0A6A4I4Y5</accession>
<keyword evidence="2" id="KW-1185">Reference proteome</keyword>
<dbReference type="AlphaFoldDB" id="A0A6A4I4Y5"/>
<dbReference type="EMBL" id="ML769416">
    <property type="protein sequence ID" value="KAE9404498.1"/>
    <property type="molecule type" value="Genomic_DNA"/>
</dbReference>
<gene>
    <name evidence="1" type="ORF">BT96DRAFT_916838</name>
</gene>
<dbReference type="Proteomes" id="UP000799118">
    <property type="component" value="Unassembled WGS sequence"/>
</dbReference>
<evidence type="ECO:0000313" key="1">
    <source>
        <dbReference type="EMBL" id="KAE9404498.1"/>
    </source>
</evidence>